<protein>
    <submittedName>
        <fullName evidence="1">Uncharacterized protein</fullName>
    </submittedName>
</protein>
<evidence type="ECO:0000313" key="2">
    <source>
        <dbReference type="Proteomes" id="UP001605036"/>
    </source>
</evidence>
<dbReference type="Proteomes" id="UP001605036">
    <property type="component" value="Unassembled WGS sequence"/>
</dbReference>
<keyword evidence="2" id="KW-1185">Reference proteome</keyword>
<accession>A0ABD1YCY2</accession>
<dbReference type="AlphaFoldDB" id="A0ABD1YCY2"/>
<reference evidence="1 2" key="1">
    <citation type="submission" date="2024-09" db="EMBL/GenBank/DDBJ databases">
        <title>Chromosome-scale assembly of Riccia fluitans.</title>
        <authorList>
            <person name="Paukszto L."/>
            <person name="Sawicki J."/>
            <person name="Karawczyk K."/>
            <person name="Piernik-Szablinska J."/>
            <person name="Szczecinska M."/>
            <person name="Mazdziarz M."/>
        </authorList>
    </citation>
    <scope>NUCLEOTIDE SEQUENCE [LARGE SCALE GENOMIC DNA]</scope>
    <source>
        <strain evidence="1">Rf_01</strain>
        <tissue evidence="1">Aerial parts of the thallus</tissue>
    </source>
</reference>
<evidence type="ECO:0000313" key="1">
    <source>
        <dbReference type="EMBL" id="KAL2628592.1"/>
    </source>
</evidence>
<comment type="caution">
    <text evidence="1">The sequence shown here is derived from an EMBL/GenBank/DDBJ whole genome shotgun (WGS) entry which is preliminary data.</text>
</comment>
<gene>
    <name evidence="1" type="ORF">R1flu_013278</name>
</gene>
<proteinExistence type="predicted"/>
<sequence>MARRFKPHCTATSSHTAWRLKPHYVACRTHPHRVMAQAAPHMRPHHAVAQTAQHGPTSGHICTDSSCIRATSGLHLDHI</sequence>
<organism evidence="1 2">
    <name type="scientific">Riccia fluitans</name>
    <dbReference type="NCBI Taxonomy" id="41844"/>
    <lineage>
        <taxon>Eukaryota</taxon>
        <taxon>Viridiplantae</taxon>
        <taxon>Streptophyta</taxon>
        <taxon>Embryophyta</taxon>
        <taxon>Marchantiophyta</taxon>
        <taxon>Marchantiopsida</taxon>
        <taxon>Marchantiidae</taxon>
        <taxon>Marchantiales</taxon>
        <taxon>Ricciaceae</taxon>
        <taxon>Riccia</taxon>
    </lineage>
</organism>
<name>A0ABD1YCY2_9MARC</name>
<dbReference type="EMBL" id="JBHFFA010000004">
    <property type="protein sequence ID" value="KAL2628592.1"/>
    <property type="molecule type" value="Genomic_DNA"/>
</dbReference>